<dbReference type="OrthoDB" id="1305932at2759"/>
<evidence type="ECO:0000313" key="3">
    <source>
        <dbReference type="Proteomes" id="UP000824120"/>
    </source>
</evidence>
<feature type="compositionally biased region" description="Polar residues" evidence="1">
    <location>
        <begin position="1"/>
        <end position="22"/>
    </location>
</feature>
<organism evidence="2 3">
    <name type="scientific">Solanum commersonii</name>
    <name type="common">Commerson's wild potato</name>
    <name type="synonym">Commerson's nightshade</name>
    <dbReference type="NCBI Taxonomy" id="4109"/>
    <lineage>
        <taxon>Eukaryota</taxon>
        <taxon>Viridiplantae</taxon>
        <taxon>Streptophyta</taxon>
        <taxon>Embryophyta</taxon>
        <taxon>Tracheophyta</taxon>
        <taxon>Spermatophyta</taxon>
        <taxon>Magnoliopsida</taxon>
        <taxon>eudicotyledons</taxon>
        <taxon>Gunneridae</taxon>
        <taxon>Pentapetalae</taxon>
        <taxon>asterids</taxon>
        <taxon>lamiids</taxon>
        <taxon>Solanales</taxon>
        <taxon>Solanaceae</taxon>
        <taxon>Solanoideae</taxon>
        <taxon>Solaneae</taxon>
        <taxon>Solanum</taxon>
    </lineage>
</organism>
<evidence type="ECO:0000256" key="1">
    <source>
        <dbReference type="SAM" id="MobiDB-lite"/>
    </source>
</evidence>
<dbReference type="Proteomes" id="UP000824120">
    <property type="component" value="Chromosome 3"/>
</dbReference>
<dbReference type="PANTHER" id="PTHR33233:SF17">
    <property type="entry name" value="DUF4283 DOMAIN-CONTAINING PROTEIN"/>
    <property type="match status" value="1"/>
</dbReference>
<keyword evidence="3" id="KW-1185">Reference proteome</keyword>
<name>A0A9J5ZW88_SOLCO</name>
<protein>
    <submittedName>
        <fullName evidence="2">Uncharacterized protein</fullName>
    </submittedName>
</protein>
<comment type="caution">
    <text evidence="2">The sequence shown here is derived from an EMBL/GenBank/DDBJ whole genome shotgun (WGS) entry which is preliminary data.</text>
</comment>
<reference evidence="2 3" key="1">
    <citation type="submission" date="2020-09" db="EMBL/GenBank/DDBJ databases">
        <title>De no assembly of potato wild relative species, Solanum commersonii.</title>
        <authorList>
            <person name="Cho K."/>
        </authorList>
    </citation>
    <scope>NUCLEOTIDE SEQUENCE [LARGE SCALE GENOMIC DNA]</scope>
    <source>
        <strain evidence="2">LZ3.2</strain>
        <tissue evidence="2">Leaf</tissue>
    </source>
</reference>
<accession>A0A9J5ZW88</accession>
<dbReference type="PANTHER" id="PTHR33233">
    <property type="entry name" value="ENDONUCLEASE/EXONUCLEASE/PHOSPHATASE"/>
    <property type="match status" value="1"/>
</dbReference>
<proteinExistence type="predicted"/>
<feature type="compositionally biased region" description="Basic and acidic residues" evidence="1">
    <location>
        <begin position="29"/>
        <end position="40"/>
    </location>
</feature>
<gene>
    <name evidence="2" type="ORF">H5410_015991</name>
</gene>
<evidence type="ECO:0000313" key="2">
    <source>
        <dbReference type="EMBL" id="KAG5616167.1"/>
    </source>
</evidence>
<dbReference type="EMBL" id="JACXVP010000003">
    <property type="protein sequence ID" value="KAG5616167.1"/>
    <property type="molecule type" value="Genomic_DNA"/>
</dbReference>
<feature type="region of interest" description="Disordered" evidence="1">
    <location>
        <begin position="1"/>
        <end position="40"/>
    </location>
</feature>
<sequence length="128" mass="14092">MQNGASLSKQPGTSEGESSTEVQDGLSAKGEEPSTRVQRKLDLVEEPNKKWTTLFDNNRLSARGMNLSYVAPVEKNGEKVIELNKEQIQKATKEWKKSLILYVVGEPPTIAAVERNIATQGSIVQQHG</sequence>
<dbReference type="AlphaFoldDB" id="A0A9J5ZW88"/>